<dbReference type="Proteomes" id="UP000823388">
    <property type="component" value="Chromosome 8K"/>
</dbReference>
<dbReference type="AlphaFoldDB" id="A0A8T0PJP1"/>
<keyword evidence="1" id="KW-0732">Signal</keyword>
<name>A0A8T0PJP1_PANVG</name>
<feature type="signal peptide" evidence="1">
    <location>
        <begin position="1"/>
        <end position="28"/>
    </location>
</feature>
<accession>A0A8T0PJP1</accession>
<protein>
    <submittedName>
        <fullName evidence="2">Uncharacterized protein</fullName>
    </submittedName>
</protein>
<dbReference type="EMBL" id="CM029051">
    <property type="protein sequence ID" value="KAG2562421.1"/>
    <property type="molecule type" value="Genomic_DNA"/>
</dbReference>
<sequence>MPYISQSLLKKVLLILQPFTSMPTCVQSEDERQKIKQACETSGFAEFTDISLPHQMLCTLIISFLWGAKCQGARKIDHSNKSRSMVAFFFTLG</sequence>
<keyword evidence="3" id="KW-1185">Reference proteome</keyword>
<reference evidence="2" key="1">
    <citation type="submission" date="2020-05" db="EMBL/GenBank/DDBJ databases">
        <title>WGS assembly of Panicum virgatum.</title>
        <authorList>
            <person name="Lovell J.T."/>
            <person name="Jenkins J."/>
            <person name="Shu S."/>
            <person name="Juenger T.E."/>
            <person name="Schmutz J."/>
        </authorList>
    </citation>
    <scope>NUCLEOTIDE SEQUENCE</scope>
    <source>
        <strain evidence="2">AP13</strain>
    </source>
</reference>
<evidence type="ECO:0000313" key="3">
    <source>
        <dbReference type="Proteomes" id="UP000823388"/>
    </source>
</evidence>
<evidence type="ECO:0000313" key="2">
    <source>
        <dbReference type="EMBL" id="KAG2562421.1"/>
    </source>
</evidence>
<proteinExistence type="predicted"/>
<gene>
    <name evidence="2" type="ORF">PVAP13_8KG333303</name>
</gene>
<evidence type="ECO:0000256" key="1">
    <source>
        <dbReference type="SAM" id="SignalP"/>
    </source>
</evidence>
<feature type="chain" id="PRO_5035740052" evidence="1">
    <location>
        <begin position="29"/>
        <end position="93"/>
    </location>
</feature>
<organism evidence="2 3">
    <name type="scientific">Panicum virgatum</name>
    <name type="common">Blackwell switchgrass</name>
    <dbReference type="NCBI Taxonomy" id="38727"/>
    <lineage>
        <taxon>Eukaryota</taxon>
        <taxon>Viridiplantae</taxon>
        <taxon>Streptophyta</taxon>
        <taxon>Embryophyta</taxon>
        <taxon>Tracheophyta</taxon>
        <taxon>Spermatophyta</taxon>
        <taxon>Magnoliopsida</taxon>
        <taxon>Liliopsida</taxon>
        <taxon>Poales</taxon>
        <taxon>Poaceae</taxon>
        <taxon>PACMAD clade</taxon>
        <taxon>Panicoideae</taxon>
        <taxon>Panicodae</taxon>
        <taxon>Paniceae</taxon>
        <taxon>Panicinae</taxon>
        <taxon>Panicum</taxon>
        <taxon>Panicum sect. Hiantes</taxon>
    </lineage>
</organism>
<comment type="caution">
    <text evidence="2">The sequence shown here is derived from an EMBL/GenBank/DDBJ whole genome shotgun (WGS) entry which is preliminary data.</text>
</comment>